<reference evidence="1" key="1">
    <citation type="journal article" date="2023" name="Mol. Phylogenet. Evol.">
        <title>Genome-scale phylogeny and comparative genomics of the fungal order Sordariales.</title>
        <authorList>
            <person name="Hensen N."/>
            <person name="Bonometti L."/>
            <person name="Westerberg I."/>
            <person name="Brannstrom I.O."/>
            <person name="Guillou S."/>
            <person name="Cros-Aarteil S."/>
            <person name="Calhoun S."/>
            <person name="Haridas S."/>
            <person name="Kuo A."/>
            <person name="Mondo S."/>
            <person name="Pangilinan J."/>
            <person name="Riley R."/>
            <person name="LaButti K."/>
            <person name="Andreopoulos B."/>
            <person name="Lipzen A."/>
            <person name="Chen C."/>
            <person name="Yan M."/>
            <person name="Daum C."/>
            <person name="Ng V."/>
            <person name="Clum A."/>
            <person name="Steindorff A."/>
            <person name="Ohm R.A."/>
            <person name="Martin F."/>
            <person name="Silar P."/>
            <person name="Natvig D.O."/>
            <person name="Lalanne C."/>
            <person name="Gautier V."/>
            <person name="Ament-Velasquez S.L."/>
            <person name="Kruys A."/>
            <person name="Hutchinson M.I."/>
            <person name="Powell A.J."/>
            <person name="Barry K."/>
            <person name="Miller A.N."/>
            <person name="Grigoriev I.V."/>
            <person name="Debuchy R."/>
            <person name="Gladieux P."/>
            <person name="Hiltunen Thoren M."/>
            <person name="Johannesson H."/>
        </authorList>
    </citation>
    <scope>NUCLEOTIDE SEQUENCE</scope>
    <source>
        <strain evidence="1">PSN309</strain>
    </source>
</reference>
<accession>A0AAN6WSS5</accession>
<evidence type="ECO:0000313" key="1">
    <source>
        <dbReference type="EMBL" id="KAK4187033.1"/>
    </source>
</evidence>
<proteinExistence type="predicted"/>
<reference evidence="1" key="2">
    <citation type="submission" date="2023-05" db="EMBL/GenBank/DDBJ databases">
        <authorList>
            <consortium name="Lawrence Berkeley National Laboratory"/>
            <person name="Steindorff A."/>
            <person name="Hensen N."/>
            <person name="Bonometti L."/>
            <person name="Westerberg I."/>
            <person name="Brannstrom I.O."/>
            <person name="Guillou S."/>
            <person name="Cros-Aarteil S."/>
            <person name="Calhoun S."/>
            <person name="Haridas S."/>
            <person name="Kuo A."/>
            <person name="Mondo S."/>
            <person name="Pangilinan J."/>
            <person name="Riley R."/>
            <person name="Labutti K."/>
            <person name="Andreopoulos B."/>
            <person name="Lipzen A."/>
            <person name="Chen C."/>
            <person name="Yanf M."/>
            <person name="Daum C."/>
            <person name="Ng V."/>
            <person name="Clum A."/>
            <person name="Ohm R."/>
            <person name="Martin F."/>
            <person name="Silar P."/>
            <person name="Natvig D."/>
            <person name="Lalanne C."/>
            <person name="Gautier V."/>
            <person name="Ament-Velasquez S.L."/>
            <person name="Kruys A."/>
            <person name="Hutchinson M.I."/>
            <person name="Powell A.J."/>
            <person name="Barry K."/>
            <person name="Miller A.N."/>
            <person name="Grigoriev I.V."/>
            <person name="Debuchy R."/>
            <person name="Gladieux P."/>
            <person name="Thoren M.H."/>
            <person name="Johannesson H."/>
        </authorList>
    </citation>
    <scope>NUCLEOTIDE SEQUENCE</scope>
    <source>
        <strain evidence="1">PSN309</strain>
    </source>
</reference>
<dbReference type="Pfam" id="PF03659">
    <property type="entry name" value="Glyco_hydro_71"/>
    <property type="match status" value="1"/>
</dbReference>
<gene>
    <name evidence="1" type="ORF">QBC35DRAFT_552933</name>
</gene>
<sequence length="123" mass="14023">MAYNEGTDSISIARASVAAESKNLKLFFSFDYAGRGTWPWAAVMSAILNYKDRSAHFRYNGQPFASTFEGPKQAQDWIDIHWAAWPWGPQSMDTYVDASYLQYLNGKPYNALCQLIADYQPFM</sequence>
<comment type="caution">
    <text evidence="1">The sequence shown here is derived from an EMBL/GenBank/DDBJ whole genome shotgun (WGS) entry which is preliminary data.</text>
</comment>
<dbReference type="AlphaFoldDB" id="A0AAN6WSS5"/>
<dbReference type="EMBL" id="MU864410">
    <property type="protein sequence ID" value="KAK4187033.1"/>
    <property type="molecule type" value="Genomic_DNA"/>
</dbReference>
<evidence type="ECO:0000313" key="2">
    <source>
        <dbReference type="Proteomes" id="UP001302126"/>
    </source>
</evidence>
<protein>
    <submittedName>
        <fullName evidence="1">Glycosyl hydrolase family 71-domain-containing protein</fullName>
    </submittedName>
</protein>
<dbReference type="Proteomes" id="UP001302126">
    <property type="component" value="Unassembled WGS sequence"/>
</dbReference>
<dbReference type="GO" id="GO:0051118">
    <property type="term" value="F:glucan endo-1,3-alpha-glucosidase activity"/>
    <property type="evidence" value="ECO:0007669"/>
    <property type="project" value="InterPro"/>
</dbReference>
<dbReference type="InterPro" id="IPR005197">
    <property type="entry name" value="Glyco_hydro_71"/>
</dbReference>
<keyword evidence="2" id="KW-1185">Reference proteome</keyword>
<organism evidence="1 2">
    <name type="scientific">Podospora australis</name>
    <dbReference type="NCBI Taxonomy" id="1536484"/>
    <lineage>
        <taxon>Eukaryota</taxon>
        <taxon>Fungi</taxon>
        <taxon>Dikarya</taxon>
        <taxon>Ascomycota</taxon>
        <taxon>Pezizomycotina</taxon>
        <taxon>Sordariomycetes</taxon>
        <taxon>Sordariomycetidae</taxon>
        <taxon>Sordariales</taxon>
        <taxon>Podosporaceae</taxon>
        <taxon>Podospora</taxon>
    </lineage>
</organism>
<name>A0AAN6WSS5_9PEZI</name>
<keyword evidence="1" id="KW-0378">Hydrolase</keyword>